<evidence type="ECO:0000256" key="19">
    <source>
        <dbReference type="ARBA" id="ARBA00031203"/>
    </source>
</evidence>
<evidence type="ECO:0000256" key="13">
    <source>
        <dbReference type="ARBA" id="ARBA00023034"/>
    </source>
</evidence>
<evidence type="ECO:0000256" key="9">
    <source>
        <dbReference type="ARBA" id="ARBA00022692"/>
    </source>
</evidence>
<keyword evidence="25" id="KW-1185">Reference proteome</keyword>
<keyword evidence="14" id="KW-0472">Membrane</keyword>
<feature type="binding site" evidence="23">
    <location>
        <position position="134"/>
    </location>
    <ligand>
        <name>substrate</name>
    </ligand>
</feature>
<dbReference type="EC" id="2.4.1.143" evidence="5"/>
<keyword evidence="13" id="KW-0333">Golgi apparatus</keyword>
<comment type="subcellular location">
    <subcellularLocation>
        <location evidence="2">Golgi apparatus membrane</location>
        <topology evidence="2">Single-pass type II membrane protein</topology>
    </subcellularLocation>
</comment>
<evidence type="ECO:0000256" key="5">
    <source>
        <dbReference type="ARBA" id="ARBA00012613"/>
    </source>
</evidence>
<dbReference type="GO" id="GO:0008455">
    <property type="term" value="F:alpha-1,6-mannosylglycoprotein 2-beta-N-acetylglucosaminyltransferase activity"/>
    <property type="evidence" value="ECO:0007669"/>
    <property type="project" value="UniProtKB-EC"/>
</dbReference>
<name>A0A1A9UF98_GLOAU</name>
<dbReference type="GO" id="GO:0006487">
    <property type="term" value="P:protein N-linked glycosylation"/>
    <property type="evidence" value="ECO:0007669"/>
    <property type="project" value="TreeGrafter"/>
</dbReference>
<dbReference type="Pfam" id="PF05060">
    <property type="entry name" value="MGAT2"/>
    <property type="match status" value="2"/>
</dbReference>
<evidence type="ECO:0000256" key="10">
    <source>
        <dbReference type="ARBA" id="ARBA00022723"/>
    </source>
</evidence>
<keyword evidence="9" id="KW-0812">Transmembrane</keyword>
<evidence type="ECO:0000256" key="16">
    <source>
        <dbReference type="ARBA" id="ARBA00023180"/>
    </source>
</evidence>
<sequence>MRISLSNTGSTDRNRGIYYMRRITFVAVWIFLLLKLQRFFVQPIYSVDAMRSVALPERDFLTTKLRNDPRINHQIAEYNDWELVLNEDLFGPLDNDSVVIVIQVHARITYLRYLIRSLARAYGISRVLLIFSHDYYDKDINNLVETINFCVVMQRYAEVEVRPWNVKNNMAFAFNRTTWNNIRTCAKHFCSYADYNYDQSFEYMSRQCPKGKLIGMTVKKTRVFHTGACSTHAGPCKRYKLMSKVQDALRIADKSSAMFPSDLNLTGAWLNYSTHFYTRMRGWDTKGDNELCMSMISPARIISRKRAKVK</sequence>
<evidence type="ECO:0000256" key="17">
    <source>
        <dbReference type="ARBA" id="ARBA00023211"/>
    </source>
</evidence>
<evidence type="ECO:0000256" key="21">
    <source>
        <dbReference type="ARBA" id="ARBA00032915"/>
    </source>
</evidence>
<dbReference type="EnsemblMetazoa" id="GAUT003007-RA">
    <property type="protein sequence ID" value="GAUT003007-PA"/>
    <property type="gene ID" value="GAUT003007"/>
</dbReference>
<evidence type="ECO:0000313" key="25">
    <source>
        <dbReference type="Proteomes" id="UP000078200"/>
    </source>
</evidence>
<evidence type="ECO:0000256" key="14">
    <source>
        <dbReference type="ARBA" id="ARBA00023136"/>
    </source>
</evidence>
<dbReference type="Proteomes" id="UP000078200">
    <property type="component" value="Unassembled WGS sequence"/>
</dbReference>
<dbReference type="InterPro" id="IPR007754">
    <property type="entry name" value="GlcNAc_II"/>
</dbReference>
<evidence type="ECO:0000256" key="20">
    <source>
        <dbReference type="ARBA" id="ARBA00032552"/>
    </source>
</evidence>
<keyword evidence="7" id="KW-0328">Glycosyltransferase</keyword>
<protein>
    <recommendedName>
        <fullName evidence="6">Alpha-1,6-mannosyl-glycoprotein 2-beta-N-acetylglucosaminyltransferase</fullName>
        <ecNumber evidence="5">2.4.1.143</ecNumber>
    </recommendedName>
    <alternativeName>
        <fullName evidence="21">Beta-1,2-N-acetylglucosaminyltransferase II</fullName>
    </alternativeName>
    <alternativeName>
        <fullName evidence="20">GlcNAc-T II</fullName>
    </alternativeName>
    <alternativeName>
        <fullName evidence="19">Mannoside acetylglucosaminyltransferase 2</fullName>
    </alternativeName>
    <alternativeName>
        <fullName evidence="18">N-glycosyl-oligosaccharide-glycoprotein N-acetylglucosaminyltransferase II</fullName>
    </alternativeName>
</protein>
<dbReference type="PANTHER" id="PTHR12871">
    <property type="entry name" value="BETA-1,2-N-ACETYLGLUCOSAMINYLTRANSFERASE II"/>
    <property type="match status" value="1"/>
</dbReference>
<feature type="binding site" evidence="23">
    <location>
        <begin position="103"/>
        <end position="107"/>
    </location>
    <ligand>
        <name>substrate</name>
    </ligand>
</feature>
<evidence type="ECO:0000256" key="23">
    <source>
        <dbReference type="PIRSR" id="PIRSR607754-1"/>
    </source>
</evidence>
<reference evidence="24" key="1">
    <citation type="submission" date="2020-05" db="UniProtKB">
        <authorList>
            <consortium name="EnsemblMetazoa"/>
        </authorList>
    </citation>
    <scope>IDENTIFICATION</scope>
    <source>
        <strain evidence="24">TTRI</strain>
    </source>
</reference>
<dbReference type="PANTHER" id="PTHR12871:SF0">
    <property type="entry name" value="ALPHA-1,6-MANNOSYL-GLYCOPROTEIN 2-BETA-N-ACETYLGLUCOSAMINYLTRANSFERASE"/>
    <property type="match status" value="1"/>
</dbReference>
<evidence type="ECO:0000256" key="1">
    <source>
        <dbReference type="ARBA" id="ARBA00001936"/>
    </source>
</evidence>
<proteinExistence type="inferred from homology"/>
<evidence type="ECO:0000256" key="15">
    <source>
        <dbReference type="ARBA" id="ARBA00023157"/>
    </source>
</evidence>
<keyword evidence="10" id="KW-0479">Metal-binding</keyword>
<dbReference type="InterPro" id="IPR029044">
    <property type="entry name" value="Nucleotide-diphossugar_trans"/>
</dbReference>
<comment type="cofactor">
    <cofactor evidence="1">
        <name>Mn(2+)</name>
        <dbReference type="ChEBI" id="CHEBI:29035"/>
    </cofactor>
</comment>
<evidence type="ECO:0000256" key="2">
    <source>
        <dbReference type="ARBA" id="ARBA00004323"/>
    </source>
</evidence>
<evidence type="ECO:0000256" key="11">
    <source>
        <dbReference type="ARBA" id="ARBA00022968"/>
    </source>
</evidence>
<evidence type="ECO:0000256" key="22">
    <source>
        <dbReference type="ARBA" id="ARBA00093257"/>
    </source>
</evidence>
<keyword evidence="12" id="KW-1133">Transmembrane helix</keyword>
<keyword evidence="15" id="KW-1015">Disulfide bond</keyword>
<dbReference type="GO" id="GO:0005795">
    <property type="term" value="C:Golgi stack"/>
    <property type="evidence" value="ECO:0007669"/>
    <property type="project" value="InterPro"/>
</dbReference>
<evidence type="ECO:0000256" key="12">
    <source>
        <dbReference type="ARBA" id="ARBA00022989"/>
    </source>
</evidence>
<dbReference type="VEuPathDB" id="VectorBase:GAUT003007"/>
<keyword evidence="8" id="KW-0808">Transferase</keyword>
<accession>A0A1A9UF98</accession>
<dbReference type="GO" id="GO:0046872">
    <property type="term" value="F:metal ion binding"/>
    <property type="evidence" value="ECO:0007669"/>
    <property type="project" value="UniProtKB-KW"/>
</dbReference>
<evidence type="ECO:0000256" key="7">
    <source>
        <dbReference type="ARBA" id="ARBA00022676"/>
    </source>
</evidence>
<dbReference type="STRING" id="7395.A0A1A9UF98"/>
<evidence type="ECO:0000256" key="6">
    <source>
        <dbReference type="ARBA" id="ARBA00014817"/>
    </source>
</evidence>
<dbReference type="UniPathway" id="UPA00378"/>
<comment type="catalytic activity">
    <reaction evidence="22">
        <text>an N(4)-{beta-D-GlcNAc-(1-&gt;2)-alpha-D-Man-(1-&gt;3)-[alpha-D-Man-(1-&gt;6)]-beta-D-Man-(1-&gt;4)-beta-D-GlcNAc-(1-&gt;4)-beta-D-GlcNAc}-L-asparaginyl-[protein] + UDP-N-acetyl-alpha-D-glucosamine = N(4)-{beta-D-GlcNAc-(1-&gt;2)-alpha-D-Man-(1-&gt;3)-[beta-D-GlcNAc-(1-&gt;2)-alpha-D-Man-(1-&gt;6)]-beta-D-Man-(1-&gt;4)-beta-D-GlcNAc-(1-&gt;4)-beta-D-GlcNAc}-L-asparaginyl-[protein] + UDP + H(+)</text>
        <dbReference type="Rhea" id="RHEA:12941"/>
        <dbReference type="Rhea" id="RHEA-COMP:13526"/>
        <dbReference type="Rhea" id="RHEA-COMP:14369"/>
        <dbReference type="ChEBI" id="CHEBI:15378"/>
        <dbReference type="ChEBI" id="CHEBI:57705"/>
        <dbReference type="ChEBI" id="CHEBI:58223"/>
        <dbReference type="ChEBI" id="CHEBI:60615"/>
        <dbReference type="ChEBI" id="CHEBI:60651"/>
        <dbReference type="EC" id="2.4.1.143"/>
    </reaction>
</comment>
<dbReference type="AlphaFoldDB" id="A0A1A9UF98"/>
<dbReference type="Gene3D" id="3.90.550.10">
    <property type="entry name" value="Spore Coat Polysaccharide Biosynthesis Protein SpsA, Chain A"/>
    <property type="match status" value="1"/>
</dbReference>
<evidence type="ECO:0000256" key="4">
    <source>
        <dbReference type="ARBA" id="ARBA00011011"/>
    </source>
</evidence>
<dbReference type="GO" id="GO:0000139">
    <property type="term" value="C:Golgi membrane"/>
    <property type="evidence" value="ECO:0007669"/>
    <property type="project" value="UniProtKB-SubCell"/>
</dbReference>
<keyword evidence="17" id="KW-0464">Manganese</keyword>
<evidence type="ECO:0000256" key="18">
    <source>
        <dbReference type="ARBA" id="ARBA00029663"/>
    </source>
</evidence>
<evidence type="ECO:0000256" key="3">
    <source>
        <dbReference type="ARBA" id="ARBA00004922"/>
    </source>
</evidence>
<comment type="similarity">
    <text evidence="4">Belongs to the glycosyltransferase 16 (GT16) protein family.</text>
</comment>
<evidence type="ECO:0000256" key="8">
    <source>
        <dbReference type="ARBA" id="ARBA00022679"/>
    </source>
</evidence>
<dbReference type="GO" id="GO:0009312">
    <property type="term" value="P:oligosaccharide biosynthetic process"/>
    <property type="evidence" value="ECO:0007669"/>
    <property type="project" value="InterPro"/>
</dbReference>
<keyword evidence="11" id="KW-0735">Signal-anchor</keyword>
<comment type="pathway">
    <text evidence="3">Protein modification; protein glycosylation.</text>
</comment>
<organism evidence="24 25">
    <name type="scientific">Glossina austeni</name>
    <name type="common">Savannah tsetse fly</name>
    <dbReference type="NCBI Taxonomy" id="7395"/>
    <lineage>
        <taxon>Eukaryota</taxon>
        <taxon>Metazoa</taxon>
        <taxon>Ecdysozoa</taxon>
        <taxon>Arthropoda</taxon>
        <taxon>Hexapoda</taxon>
        <taxon>Insecta</taxon>
        <taxon>Pterygota</taxon>
        <taxon>Neoptera</taxon>
        <taxon>Endopterygota</taxon>
        <taxon>Diptera</taxon>
        <taxon>Brachycera</taxon>
        <taxon>Muscomorpha</taxon>
        <taxon>Hippoboscoidea</taxon>
        <taxon>Glossinidae</taxon>
        <taxon>Glossina</taxon>
    </lineage>
</organism>
<keyword evidence="16" id="KW-0325">Glycoprotein</keyword>
<evidence type="ECO:0000313" key="24">
    <source>
        <dbReference type="EnsemblMetazoa" id="GAUT003007-PA"/>
    </source>
</evidence>